<comment type="caution">
    <text evidence="7">The sequence shown here is derived from an EMBL/GenBank/DDBJ whole genome shotgun (WGS) entry which is preliminary data.</text>
</comment>
<dbReference type="EMBL" id="QMEY01000030">
    <property type="protein sequence ID" value="RBQ14698.1"/>
    <property type="molecule type" value="Genomic_DNA"/>
</dbReference>
<name>A0A366LL98_9ACTN</name>
<evidence type="ECO:0000256" key="2">
    <source>
        <dbReference type="ARBA" id="ARBA00022475"/>
    </source>
</evidence>
<keyword evidence="3 6" id="KW-0812">Transmembrane</keyword>
<feature type="transmembrane region" description="Helical" evidence="6">
    <location>
        <begin position="128"/>
        <end position="145"/>
    </location>
</feature>
<evidence type="ECO:0000313" key="7">
    <source>
        <dbReference type="EMBL" id="RBQ14698.1"/>
    </source>
</evidence>
<feature type="transmembrane region" description="Helical" evidence="6">
    <location>
        <begin position="100"/>
        <end position="121"/>
    </location>
</feature>
<keyword evidence="8" id="KW-1185">Reference proteome</keyword>
<proteinExistence type="predicted"/>
<feature type="transmembrane region" description="Helical" evidence="6">
    <location>
        <begin position="48"/>
        <end position="69"/>
    </location>
</feature>
<evidence type="ECO:0000256" key="1">
    <source>
        <dbReference type="ARBA" id="ARBA00004651"/>
    </source>
</evidence>
<evidence type="ECO:0000256" key="5">
    <source>
        <dbReference type="ARBA" id="ARBA00023136"/>
    </source>
</evidence>
<dbReference type="InterPro" id="IPR001851">
    <property type="entry name" value="ABC_transp_permease"/>
</dbReference>
<evidence type="ECO:0000313" key="8">
    <source>
        <dbReference type="Proteomes" id="UP000253303"/>
    </source>
</evidence>
<sequence length="341" mass="34325">MSSITRSAAYRGWRRRAQGLQPVRGPLGFAVTAVVFMVALSGAPDTTLMTISLACVYAIAALGLTVVFGLAGMLSLAQAAIMAVGGYTVALIAVDAIGLLPALLLAVVAGAAISGLSGVVGARTKSHYFALATLALAEGVRLVLVNESSITGGSNGHPVALVSLFGLQLADPQYFILLAVPLVAGCAYLVHCLRKSRFGLSLKAAAADEYLAKAAGVAIDRSRTLATIVSGGLAGLAGALLAILNGYVGPQDFGLGAAVLLLLIVVFGGASSSMGTVVAAVVLTYASRGMLDLAEASGLVYGLATLLLLLLLPGGVAGVGKAVVGRLGGRIRRARTRQEEA</sequence>
<feature type="transmembrane region" description="Helical" evidence="6">
    <location>
        <begin position="253"/>
        <end position="286"/>
    </location>
</feature>
<dbReference type="GO" id="GO:0005886">
    <property type="term" value="C:plasma membrane"/>
    <property type="evidence" value="ECO:0007669"/>
    <property type="project" value="UniProtKB-SubCell"/>
</dbReference>
<feature type="transmembrane region" description="Helical" evidence="6">
    <location>
        <begin position="298"/>
        <end position="320"/>
    </location>
</feature>
<dbReference type="RefSeq" id="WP_113985963.1">
    <property type="nucleotide sequence ID" value="NZ_QMEY01000030.1"/>
</dbReference>
<dbReference type="AlphaFoldDB" id="A0A366LL98"/>
<feature type="transmembrane region" description="Helical" evidence="6">
    <location>
        <begin position="225"/>
        <end position="247"/>
    </location>
</feature>
<comment type="subcellular location">
    <subcellularLocation>
        <location evidence="1">Cell membrane</location>
        <topology evidence="1">Multi-pass membrane protein</topology>
    </subcellularLocation>
</comment>
<evidence type="ECO:0000256" key="6">
    <source>
        <dbReference type="SAM" id="Phobius"/>
    </source>
</evidence>
<reference evidence="7 8" key="1">
    <citation type="submission" date="2018-06" db="EMBL/GenBank/DDBJ databases">
        <title>Sphaerisporangium craniellae sp. nov., isolated from a marine sponge in the South China Sea.</title>
        <authorList>
            <person name="Li L."/>
        </authorList>
    </citation>
    <scope>NUCLEOTIDE SEQUENCE [LARGE SCALE GENOMIC DNA]</scope>
    <source>
        <strain evidence="7 8">LHW63015</strain>
    </source>
</reference>
<keyword evidence="2" id="KW-1003">Cell membrane</keyword>
<accession>A0A366LL98</accession>
<evidence type="ECO:0008006" key="9">
    <source>
        <dbReference type="Google" id="ProtNLM"/>
    </source>
</evidence>
<feature type="transmembrane region" description="Helical" evidence="6">
    <location>
        <begin position="76"/>
        <end position="94"/>
    </location>
</feature>
<dbReference type="Proteomes" id="UP000253303">
    <property type="component" value="Unassembled WGS sequence"/>
</dbReference>
<dbReference type="CDD" id="cd06581">
    <property type="entry name" value="TM_PBP1_LivM_like"/>
    <property type="match status" value="1"/>
</dbReference>
<keyword evidence="5 6" id="KW-0472">Membrane</keyword>
<evidence type="ECO:0000256" key="4">
    <source>
        <dbReference type="ARBA" id="ARBA00022989"/>
    </source>
</evidence>
<protein>
    <recommendedName>
        <fullName evidence="9">Branched-chain amino acid ABC transporter permease</fullName>
    </recommendedName>
</protein>
<dbReference type="PANTHER" id="PTHR30482">
    <property type="entry name" value="HIGH-AFFINITY BRANCHED-CHAIN AMINO ACID TRANSPORT SYSTEM PERMEASE"/>
    <property type="match status" value="1"/>
</dbReference>
<keyword evidence="4 6" id="KW-1133">Transmembrane helix</keyword>
<feature type="transmembrane region" description="Helical" evidence="6">
    <location>
        <begin position="21"/>
        <end position="42"/>
    </location>
</feature>
<feature type="transmembrane region" description="Helical" evidence="6">
    <location>
        <begin position="174"/>
        <end position="193"/>
    </location>
</feature>
<dbReference type="PANTHER" id="PTHR30482:SF20">
    <property type="entry name" value="HIGH-AFFINITY BRANCHED-CHAIN AMINO ACID TRANSPORT SYSTEM PERMEASE PROTEIN LIVM"/>
    <property type="match status" value="1"/>
</dbReference>
<dbReference type="OrthoDB" id="9814461at2"/>
<dbReference type="Pfam" id="PF02653">
    <property type="entry name" value="BPD_transp_2"/>
    <property type="match status" value="1"/>
</dbReference>
<gene>
    <name evidence="7" type="ORF">DP939_39530</name>
</gene>
<evidence type="ECO:0000256" key="3">
    <source>
        <dbReference type="ARBA" id="ARBA00022692"/>
    </source>
</evidence>
<dbReference type="InterPro" id="IPR043428">
    <property type="entry name" value="LivM-like"/>
</dbReference>
<dbReference type="GO" id="GO:0015658">
    <property type="term" value="F:branched-chain amino acid transmembrane transporter activity"/>
    <property type="evidence" value="ECO:0007669"/>
    <property type="project" value="InterPro"/>
</dbReference>
<organism evidence="7 8">
    <name type="scientific">Spongiactinospora rosea</name>
    <dbReference type="NCBI Taxonomy" id="2248750"/>
    <lineage>
        <taxon>Bacteria</taxon>
        <taxon>Bacillati</taxon>
        <taxon>Actinomycetota</taxon>
        <taxon>Actinomycetes</taxon>
        <taxon>Streptosporangiales</taxon>
        <taxon>Streptosporangiaceae</taxon>
        <taxon>Spongiactinospora</taxon>
    </lineage>
</organism>